<keyword evidence="1" id="KW-0175">Coiled coil</keyword>
<reference evidence="3" key="1">
    <citation type="submission" date="2020-11" db="EMBL/GenBank/DDBJ databases">
        <authorList>
            <person name="Tran Van P."/>
        </authorList>
    </citation>
    <scope>NUCLEOTIDE SEQUENCE</scope>
</reference>
<dbReference type="GO" id="GO:0016192">
    <property type="term" value="P:vesicle-mediated transport"/>
    <property type="evidence" value="ECO:0007669"/>
    <property type="project" value="InterPro"/>
</dbReference>
<organism evidence="3">
    <name type="scientific">Timema shepardi</name>
    <name type="common">Walking stick</name>
    <dbReference type="NCBI Taxonomy" id="629360"/>
    <lineage>
        <taxon>Eukaryota</taxon>
        <taxon>Metazoa</taxon>
        <taxon>Ecdysozoa</taxon>
        <taxon>Arthropoda</taxon>
        <taxon>Hexapoda</taxon>
        <taxon>Insecta</taxon>
        <taxon>Pterygota</taxon>
        <taxon>Neoptera</taxon>
        <taxon>Polyneoptera</taxon>
        <taxon>Phasmatodea</taxon>
        <taxon>Timematodea</taxon>
        <taxon>Timematoidea</taxon>
        <taxon>Timematidae</taxon>
        <taxon>Timema</taxon>
    </lineage>
</organism>
<dbReference type="Pfam" id="PF00804">
    <property type="entry name" value="Syntaxin"/>
    <property type="match status" value="1"/>
</dbReference>
<evidence type="ECO:0000313" key="3">
    <source>
        <dbReference type="EMBL" id="CAD7257807.1"/>
    </source>
</evidence>
<dbReference type="InterPro" id="IPR010989">
    <property type="entry name" value="SNARE"/>
</dbReference>
<proteinExistence type="predicted"/>
<evidence type="ECO:0000256" key="1">
    <source>
        <dbReference type="SAM" id="Coils"/>
    </source>
</evidence>
<dbReference type="Gene3D" id="1.20.58.70">
    <property type="match status" value="1"/>
</dbReference>
<dbReference type="InterPro" id="IPR006011">
    <property type="entry name" value="Syntaxin_N"/>
</dbReference>
<dbReference type="EMBL" id="OC000599">
    <property type="protein sequence ID" value="CAD7257807.1"/>
    <property type="molecule type" value="Genomic_DNA"/>
</dbReference>
<dbReference type="SUPFAM" id="SSF47661">
    <property type="entry name" value="t-snare proteins"/>
    <property type="match status" value="1"/>
</dbReference>
<protein>
    <recommendedName>
        <fullName evidence="2">Syntaxin N-terminal domain-containing protein</fullName>
    </recommendedName>
</protein>
<sequence length="150" mass="17056">MLLSSSAATCTPLLLTCPFSTEMEMQIQDTDDDTTALTRIKIVQHSTLSKLFMEAIQEYNSTLVRHRERCANLLKQQILITDKTVNYEELQELLDREESAIFVDNPLSVKCVTPRRCGYSPIRVFAQQKSLGSPGYKPPILERAFARTEL</sequence>
<dbReference type="AlphaFoldDB" id="A0A7R9AP99"/>
<feature type="domain" description="Syntaxin N-terminal" evidence="2">
    <location>
        <begin position="30"/>
        <end position="104"/>
    </location>
</feature>
<evidence type="ECO:0000259" key="2">
    <source>
        <dbReference type="Pfam" id="PF00804"/>
    </source>
</evidence>
<accession>A0A7R9AP99</accession>
<name>A0A7R9AP99_TIMSH</name>
<feature type="coiled-coil region" evidence="1">
    <location>
        <begin position="56"/>
        <end position="100"/>
    </location>
</feature>
<dbReference type="GO" id="GO:0016020">
    <property type="term" value="C:membrane"/>
    <property type="evidence" value="ECO:0007669"/>
    <property type="project" value="InterPro"/>
</dbReference>
<gene>
    <name evidence="3" type="ORF">TSIB3V08_LOCUS2064</name>
</gene>